<dbReference type="CDD" id="cd06121">
    <property type="entry name" value="cupin_YML079wp"/>
    <property type="match status" value="1"/>
</dbReference>
<dbReference type="Gene3D" id="2.60.120.10">
    <property type="entry name" value="Jelly Rolls"/>
    <property type="match status" value="1"/>
</dbReference>
<dbReference type="InterPro" id="IPR009327">
    <property type="entry name" value="Cupin_DUF985"/>
</dbReference>
<evidence type="ECO:0000259" key="1">
    <source>
        <dbReference type="Pfam" id="PF06172"/>
    </source>
</evidence>
<dbReference type="InterPro" id="IPR014710">
    <property type="entry name" value="RmlC-like_jellyroll"/>
</dbReference>
<protein>
    <recommendedName>
        <fullName evidence="1">DUF985 domain-containing protein</fullName>
    </recommendedName>
</protein>
<evidence type="ECO:0000313" key="2">
    <source>
        <dbReference type="EMBL" id="SVB50867.1"/>
    </source>
</evidence>
<dbReference type="SUPFAM" id="SSF51182">
    <property type="entry name" value="RmlC-like cupins"/>
    <property type="match status" value="1"/>
</dbReference>
<dbReference type="AlphaFoldDB" id="A0A382ELT8"/>
<organism evidence="2">
    <name type="scientific">marine metagenome</name>
    <dbReference type="NCBI Taxonomy" id="408172"/>
    <lineage>
        <taxon>unclassified sequences</taxon>
        <taxon>metagenomes</taxon>
        <taxon>ecological metagenomes</taxon>
    </lineage>
</organism>
<reference evidence="2" key="1">
    <citation type="submission" date="2018-05" db="EMBL/GenBank/DDBJ databases">
        <authorList>
            <person name="Lanie J.A."/>
            <person name="Ng W.-L."/>
            <person name="Kazmierczak K.M."/>
            <person name="Andrzejewski T.M."/>
            <person name="Davidsen T.M."/>
            <person name="Wayne K.J."/>
            <person name="Tettelin H."/>
            <person name="Glass J.I."/>
            <person name="Rusch D."/>
            <person name="Podicherti R."/>
            <person name="Tsui H.-C.T."/>
            <person name="Winkler M.E."/>
        </authorList>
    </citation>
    <scope>NUCLEOTIDE SEQUENCE</scope>
</reference>
<dbReference type="PANTHER" id="PTHR33387">
    <property type="entry name" value="RMLC-LIKE JELLY ROLL FOLD PROTEIN"/>
    <property type="match status" value="1"/>
</dbReference>
<gene>
    <name evidence="2" type="ORF">METZ01_LOCUS203721</name>
</gene>
<dbReference type="InterPro" id="IPR011051">
    <property type="entry name" value="RmlC_Cupin_sf"/>
</dbReference>
<proteinExistence type="predicted"/>
<dbReference type="PANTHER" id="PTHR33387:SF3">
    <property type="entry name" value="DUF985 DOMAIN-CONTAINING PROTEIN"/>
    <property type="match status" value="1"/>
</dbReference>
<name>A0A382ELT8_9ZZZZ</name>
<dbReference type="InterPro" id="IPR039935">
    <property type="entry name" value="YML079W-like"/>
</dbReference>
<feature type="domain" description="DUF985" evidence="1">
    <location>
        <begin position="6"/>
        <end position="122"/>
    </location>
</feature>
<accession>A0A382ELT8</accession>
<dbReference type="EMBL" id="UINC01044853">
    <property type="protein sequence ID" value="SVB50867.1"/>
    <property type="molecule type" value="Genomic_DNA"/>
</dbReference>
<sequence>MSEGDRIIKDLQMLAHPEGGHFIECLRNDDVSIIYYLLKKHEKSHWHRLTKNETLHFYKGDPLTIFTSKDGNSFNSLNIGEKNNFNFTINAGTWFAMKSNGEYSLIGCTVVPPFDYNDFELAPANWKPTKFNQYL</sequence>
<dbReference type="Pfam" id="PF06172">
    <property type="entry name" value="Cupin_5"/>
    <property type="match status" value="1"/>
</dbReference>